<accession>A0ABX7BKK9</accession>
<dbReference type="SUPFAM" id="SSF52172">
    <property type="entry name" value="CheY-like"/>
    <property type="match status" value="1"/>
</dbReference>
<name>A0ABX7BKK9_9CAUL</name>
<organism evidence="5 6">
    <name type="scientific">Brevundimonas vitisensis</name>
    <dbReference type="NCBI Taxonomy" id="2800818"/>
    <lineage>
        <taxon>Bacteria</taxon>
        <taxon>Pseudomonadati</taxon>
        <taxon>Pseudomonadota</taxon>
        <taxon>Alphaproteobacteria</taxon>
        <taxon>Caulobacterales</taxon>
        <taxon>Caulobacteraceae</taxon>
        <taxon>Brevundimonas</taxon>
    </lineage>
</organism>
<protein>
    <submittedName>
        <fullName evidence="5">Response regulator</fullName>
    </submittedName>
</protein>
<keyword evidence="1" id="KW-0597">Phosphoprotein</keyword>
<proteinExistence type="predicted"/>
<sequence>MEADPHIDGSARLDFREARVLCADANSQGLDILGQMLIGFGIQHITRVQTAEEFKDCLSRTKFDLILLEGGLNGNGYELVTWLRRSRLEPNRYAPVVMIAGHPPRTQVEQARDCGASFVVVKPISATTLLARIMWVGRSGRLFVEADNFVGPDRRFKNEGVPAGQTGRRRSDLSGEVGEAVDPNMSQSEIDSLLKPQKMSL</sequence>
<evidence type="ECO:0000259" key="4">
    <source>
        <dbReference type="PROSITE" id="PS50110"/>
    </source>
</evidence>
<comment type="caution">
    <text evidence="2">Lacks conserved residue(s) required for the propagation of feature annotation.</text>
</comment>
<dbReference type="SMART" id="SM00448">
    <property type="entry name" value="REC"/>
    <property type="match status" value="1"/>
</dbReference>
<evidence type="ECO:0000256" key="2">
    <source>
        <dbReference type="PROSITE-ProRule" id="PRU00169"/>
    </source>
</evidence>
<reference evidence="5 6" key="1">
    <citation type="submission" date="2021-01" db="EMBL/GenBank/DDBJ databases">
        <title>Brevundimonas vitis sp. nov., an bacterium isolated from grape (Vitis vinifera).</title>
        <authorList>
            <person name="Jiang L."/>
            <person name="Lee J."/>
        </authorList>
    </citation>
    <scope>NUCLEOTIDE SEQUENCE [LARGE SCALE GENOMIC DNA]</scope>
    <source>
        <strain evidence="5 6">GRTSA-9</strain>
    </source>
</reference>
<dbReference type="InterPro" id="IPR011006">
    <property type="entry name" value="CheY-like_superfamily"/>
</dbReference>
<evidence type="ECO:0000313" key="5">
    <source>
        <dbReference type="EMBL" id="QQQ18095.1"/>
    </source>
</evidence>
<dbReference type="PANTHER" id="PTHR44591">
    <property type="entry name" value="STRESS RESPONSE REGULATOR PROTEIN 1"/>
    <property type="match status" value="1"/>
</dbReference>
<dbReference type="RefSeq" id="WP_201102470.1">
    <property type="nucleotide sequence ID" value="NZ_CP067977.1"/>
</dbReference>
<evidence type="ECO:0000256" key="1">
    <source>
        <dbReference type="ARBA" id="ARBA00022553"/>
    </source>
</evidence>
<dbReference type="PANTHER" id="PTHR44591:SF3">
    <property type="entry name" value="RESPONSE REGULATORY DOMAIN-CONTAINING PROTEIN"/>
    <property type="match status" value="1"/>
</dbReference>
<dbReference type="Gene3D" id="3.40.50.2300">
    <property type="match status" value="1"/>
</dbReference>
<feature type="region of interest" description="Disordered" evidence="3">
    <location>
        <begin position="155"/>
        <end position="201"/>
    </location>
</feature>
<dbReference type="PROSITE" id="PS50110">
    <property type="entry name" value="RESPONSE_REGULATORY"/>
    <property type="match status" value="1"/>
</dbReference>
<gene>
    <name evidence="5" type="ORF">JIP62_12375</name>
</gene>
<dbReference type="CDD" id="cd00156">
    <property type="entry name" value="REC"/>
    <property type="match status" value="1"/>
</dbReference>
<keyword evidence="6" id="KW-1185">Reference proteome</keyword>
<dbReference type="EMBL" id="CP067977">
    <property type="protein sequence ID" value="QQQ18095.1"/>
    <property type="molecule type" value="Genomic_DNA"/>
</dbReference>
<feature type="domain" description="Response regulatory" evidence="4">
    <location>
        <begin position="19"/>
        <end position="137"/>
    </location>
</feature>
<dbReference type="InterPro" id="IPR050595">
    <property type="entry name" value="Bact_response_regulator"/>
</dbReference>
<evidence type="ECO:0000313" key="6">
    <source>
        <dbReference type="Proteomes" id="UP000595448"/>
    </source>
</evidence>
<evidence type="ECO:0000256" key="3">
    <source>
        <dbReference type="SAM" id="MobiDB-lite"/>
    </source>
</evidence>
<dbReference type="Pfam" id="PF00072">
    <property type="entry name" value="Response_reg"/>
    <property type="match status" value="1"/>
</dbReference>
<dbReference type="InterPro" id="IPR001789">
    <property type="entry name" value="Sig_transdc_resp-reg_receiver"/>
</dbReference>
<dbReference type="Proteomes" id="UP000595448">
    <property type="component" value="Chromosome"/>
</dbReference>